<dbReference type="AlphaFoldDB" id="A0AAP0ER12"/>
<proteinExistence type="predicted"/>
<name>A0AAP0ER12_9MAGN</name>
<gene>
    <name evidence="1" type="ORF">Syun_028295</name>
</gene>
<accession>A0AAP0ER12</accession>
<protein>
    <submittedName>
        <fullName evidence="1">Uncharacterized protein</fullName>
    </submittedName>
</protein>
<dbReference type="EMBL" id="JBBNAF010000012">
    <property type="protein sequence ID" value="KAK9093384.1"/>
    <property type="molecule type" value="Genomic_DNA"/>
</dbReference>
<evidence type="ECO:0000313" key="2">
    <source>
        <dbReference type="Proteomes" id="UP001420932"/>
    </source>
</evidence>
<organism evidence="1 2">
    <name type="scientific">Stephania yunnanensis</name>
    <dbReference type="NCBI Taxonomy" id="152371"/>
    <lineage>
        <taxon>Eukaryota</taxon>
        <taxon>Viridiplantae</taxon>
        <taxon>Streptophyta</taxon>
        <taxon>Embryophyta</taxon>
        <taxon>Tracheophyta</taxon>
        <taxon>Spermatophyta</taxon>
        <taxon>Magnoliopsida</taxon>
        <taxon>Ranunculales</taxon>
        <taxon>Menispermaceae</taxon>
        <taxon>Menispermoideae</taxon>
        <taxon>Cissampelideae</taxon>
        <taxon>Stephania</taxon>
    </lineage>
</organism>
<keyword evidence="2" id="KW-1185">Reference proteome</keyword>
<sequence length="274" mass="30852">MGPTDYLFVRLGSIRRNKETLGWGLDKAYSVVDLVSGDAIESADANGQGEERDESIDTDSVDDDLIKGCEEPKAHELGMVFDSPKDVKNTFQECIQVVDFRAQTIARFKLVVETMDKLKGLILDMPDWESGLKNPQDPIHMWREVKVSKEKVKQSFKSIIDVDMEHDATDSHQVTETKETDECALVLKEGKVASNSEGLPYVNHLCKLFEEKGLLPSSKYEFETVLKDTSDMIGDKNFDKMVSTKVDGKWISNTLMSKAPLEPKEERNTSPQPE</sequence>
<dbReference type="Proteomes" id="UP001420932">
    <property type="component" value="Unassembled WGS sequence"/>
</dbReference>
<evidence type="ECO:0000313" key="1">
    <source>
        <dbReference type="EMBL" id="KAK9093384.1"/>
    </source>
</evidence>
<reference evidence="1 2" key="1">
    <citation type="submission" date="2024-01" db="EMBL/GenBank/DDBJ databases">
        <title>Genome assemblies of Stephania.</title>
        <authorList>
            <person name="Yang L."/>
        </authorList>
    </citation>
    <scope>NUCLEOTIDE SEQUENCE [LARGE SCALE GENOMIC DNA]</scope>
    <source>
        <strain evidence="1">YNDBR</strain>
        <tissue evidence="1">Leaf</tissue>
    </source>
</reference>
<comment type="caution">
    <text evidence="1">The sequence shown here is derived from an EMBL/GenBank/DDBJ whole genome shotgun (WGS) entry which is preliminary data.</text>
</comment>